<accession>A0A6C0KKL4</accession>
<dbReference type="AlphaFoldDB" id="A0A6C0KKL4"/>
<protein>
    <submittedName>
        <fullName evidence="1">Uncharacterized protein</fullName>
    </submittedName>
</protein>
<dbReference type="EMBL" id="MN740901">
    <property type="protein sequence ID" value="QHU17337.1"/>
    <property type="molecule type" value="Genomic_DNA"/>
</dbReference>
<organism evidence="1">
    <name type="scientific">viral metagenome</name>
    <dbReference type="NCBI Taxonomy" id="1070528"/>
    <lineage>
        <taxon>unclassified sequences</taxon>
        <taxon>metagenomes</taxon>
        <taxon>organismal metagenomes</taxon>
    </lineage>
</organism>
<sequence length="397" mass="43098">MSTPAVPVMPPYNQFQNFYPAGVNPYALDPAQLLTSNLYDSTTRINDNIVGAQRAITGEIATVNKNIYDTIAQNGVAIERTAANGMATTERVNSQLATAVERNGGNIMTAIEKVAGEGRLTTTVVDAASRQAANDSARDILAAVERNGGATVGASKDAYNGLLASIERNSGENRMTTVTADTASQARLADVRRDITTNLNAMEGEVLSTVNKGNSELITAIGNTAWETRQNQNTQYAALLSETQKSASANALQSANQYASALLEAQKSTALLANKQDNHFAALLSKQDNHFAALLLEQQKSKECITLQLQEAKYEALKNKCDLSKEMGECCCEIKQKIDQRSQDVINTVDTLDRNRLRDEVNTINNENTILKLLDYGDYGYGRGRGRRSRSPGRRGH</sequence>
<evidence type="ECO:0000313" key="1">
    <source>
        <dbReference type="EMBL" id="QHU17337.1"/>
    </source>
</evidence>
<name>A0A6C0KKL4_9ZZZZ</name>
<reference evidence="1" key="1">
    <citation type="journal article" date="2020" name="Nature">
        <title>Giant virus diversity and host interactions through global metagenomics.</title>
        <authorList>
            <person name="Schulz F."/>
            <person name="Roux S."/>
            <person name="Paez-Espino D."/>
            <person name="Jungbluth S."/>
            <person name="Walsh D.A."/>
            <person name="Denef V.J."/>
            <person name="McMahon K.D."/>
            <person name="Konstantinidis K.T."/>
            <person name="Eloe-Fadrosh E.A."/>
            <person name="Kyrpides N.C."/>
            <person name="Woyke T."/>
        </authorList>
    </citation>
    <scope>NUCLEOTIDE SEQUENCE</scope>
    <source>
        <strain evidence="1">GVMAG-S-3300012000-57</strain>
    </source>
</reference>
<proteinExistence type="predicted"/>